<feature type="domain" description="Nitrile hydratase beta subunit-like N-terminal" evidence="7">
    <location>
        <begin position="1"/>
        <end position="98"/>
    </location>
</feature>
<dbReference type="GO" id="GO:0018822">
    <property type="term" value="F:nitrile hydratase activity"/>
    <property type="evidence" value="ECO:0007669"/>
    <property type="project" value="UniProtKB-EC"/>
</dbReference>
<dbReference type="SMR" id="Q70X87"/>
<keyword evidence="3 5" id="KW-0456">Lyase</keyword>
<dbReference type="SUPFAM" id="SSF50090">
    <property type="entry name" value="Electron transport accessory proteins"/>
    <property type="match status" value="1"/>
</dbReference>
<dbReference type="InterPro" id="IPR024690">
    <property type="entry name" value="CN_hydtase_beta_dom_C"/>
</dbReference>
<dbReference type="PIRSF" id="PIRSF001427">
    <property type="entry name" value="NHase_beta"/>
    <property type="match status" value="1"/>
</dbReference>
<evidence type="ECO:0000256" key="1">
    <source>
        <dbReference type="ARBA" id="ARBA00004042"/>
    </source>
</evidence>
<gene>
    <name evidence="8" type="primary">NHase-beta</name>
</gene>
<proteinExistence type="inferred from homology"/>
<dbReference type="InterPro" id="IPR042262">
    <property type="entry name" value="CN_hydtase_beta_C"/>
</dbReference>
<dbReference type="GO" id="GO:0046914">
    <property type="term" value="F:transition metal ion binding"/>
    <property type="evidence" value="ECO:0007669"/>
    <property type="project" value="InterPro"/>
</dbReference>
<dbReference type="InterPro" id="IPR049054">
    <property type="entry name" value="CN_hydtase_beta-like_N"/>
</dbReference>
<evidence type="ECO:0000256" key="5">
    <source>
        <dbReference type="PIRNR" id="PIRNR001427"/>
    </source>
</evidence>
<dbReference type="Pfam" id="PF02211">
    <property type="entry name" value="NHase_beta_C"/>
    <property type="match status" value="1"/>
</dbReference>
<dbReference type="Gene3D" id="1.10.472.20">
    <property type="entry name" value="Nitrile hydratase, beta subunit"/>
    <property type="match status" value="1"/>
</dbReference>
<sequence>MNGVHDLGGMHGLGPIAPPADEPVFAHQWERRIFALFVPLFGGGHFNVDQFRHAIERMDPAHYLQGTYYEHWLHAFETLLIEGGAISRAELDARIKQIGGAQIMAVVTRDMIEPIVRTGASARVAADVAARFKVGDTVRAKNINPTTHTRLPRYVRGRVGTIEIDHGVFVTPDTVAHGKGEHPQHVYCVRFAAVELWGSDVSGTDNVRIDLWDDYLEKA</sequence>
<dbReference type="EMBL" id="AJ511276">
    <property type="protein sequence ID" value="CAD54075.1"/>
    <property type="molecule type" value="Genomic_DNA"/>
</dbReference>
<evidence type="ECO:0000256" key="2">
    <source>
        <dbReference type="ARBA" id="ARBA00009098"/>
    </source>
</evidence>
<dbReference type="InterPro" id="IPR008990">
    <property type="entry name" value="Elect_transpt_acc-like_dom_sf"/>
</dbReference>
<evidence type="ECO:0000256" key="4">
    <source>
        <dbReference type="ARBA" id="ARBA00044877"/>
    </source>
</evidence>
<feature type="domain" description="Nitrile hydratase beta subunit" evidence="6">
    <location>
        <begin position="122"/>
        <end position="218"/>
    </location>
</feature>
<name>Q70X87_AGRTU</name>
<comment type="function">
    <text evidence="1 5">NHase catalyzes the hydration of various nitrile compounds to the corresponding amides.</text>
</comment>
<dbReference type="NCBIfam" id="TIGR03888">
    <property type="entry name" value="nitrile_beta"/>
    <property type="match status" value="1"/>
</dbReference>
<dbReference type="AlphaFoldDB" id="Q70X87"/>
<evidence type="ECO:0000259" key="6">
    <source>
        <dbReference type="Pfam" id="PF02211"/>
    </source>
</evidence>
<protein>
    <recommendedName>
        <fullName evidence="5">Nitrile hydratase subunit beta</fullName>
        <shortName evidence="5">NHase</shortName>
        <ecNumber evidence="5">4.2.1.84</ecNumber>
    </recommendedName>
</protein>
<evidence type="ECO:0000313" key="8">
    <source>
        <dbReference type="EMBL" id="CAD54075.1"/>
    </source>
</evidence>
<reference evidence="8" key="1">
    <citation type="submission" date="2002-10" db="EMBL/GenBank/DDBJ databases">
        <title>Nitrile hydratase from Agrobacterium tumefaciens - sequence and structure.</title>
        <authorList>
            <person name="Lourenco P.M.L."/>
            <person name="Almeida T."/>
            <person name="Mendonca D."/>
            <person name="Simoes F."/>
            <person name="Novo C."/>
        </authorList>
    </citation>
    <scope>NUCLEOTIDE SEQUENCE</scope>
    <source>
        <strain evidence="8">D3</strain>
    </source>
</reference>
<comment type="catalytic activity">
    <reaction evidence="4 5">
        <text>an aliphatic primary amide = an aliphatic nitrile + H2O</text>
        <dbReference type="Rhea" id="RHEA:12673"/>
        <dbReference type="ChEBI" id="CHEBI:15377"/>
        <dbReference type="ChEBI" id="CHEBI:65285"/>
        <dbReference type="ChEBI" id="CHEBI:80291"/>
        <dbReference type="EC" id="4.2.1.84"/>
    </reaction>
</comment>
<organism evidence="8">
    <name type="scientific">Agrobacterium tumefaciens</name>
    <dbReference type="NCBI Taxonomy" id="358"/>
    <lineage>
        <taxon>Bacteria</taxon>
        <taxon>Pseudomonadati</taxon>
        <taxon>Pseudomonadota</taxon>
        <taxon>Alphaproteobacteria</taxon>
        <taxon>Hyphomicrobiales</taxon>
        <taxon>Rhizobiaceae</taxon>
        <taxon>Rhizobium/Agrobacterium group</taxon>
        <taxon>Agrobacterium</taxon>
        <taxon>Agrobacterium tumefaciens complex</taxon>
    </lineage>
</organism>
<accession>Q70X87</accession>
<dbReference type="Pfam" id="PF21006">
    <property type="entry name" value="NHase_beta_N"/>
    <property type="match status" value="1"/>
</dbReference>
<dbReference type="EC" id="4.2.1.84" evidence="5"/>
<evidence type="ECO:0000256" key="3">
    <source>
        <dbReference type="ARBA" id="ARBA00023239"/>
    </source>
</evidence>
<dbReference type="Gene3D" id="2.30.30.50">
    <property type="match status" value="1"/>
</dbReference>
<comment type="similarity">
    <text evidence="2 5">Belongs to the nitrile hydratase subunit beta family.</text>
</comment>
<dbReference type="InterPro" id="IPR003168">
    <property type="entry name" value="Nitrile_hydratase_bsu"/>
</dbReference>
<evidence type="ECO:0000259" key="7">
    <source>
        <dbReference type="Pfam" id="PF21006"/>
    </source>
</evidence>